<dbReference type="AlphaFoldDB" id="A0A1S1X3Q1"/>
<dbReference type="Proteomes" id="UP000180280">
    <property type="component" value="Unassembled WGS sequence"/>
</dbReference>
<evidence type="ECO:0000313" key="2">
    <source>
        <dbReference type="EMBL" id="OHX20316.1"/>
    </source>
</evidence>
<name>A0A1S1X3Q1_9NEIS</name>
<evidence type="ECO:0000313" key="1">
    <source>
        <dbReference type="EMBL" id="OHX14107.1"/>
    </source>
</evidence>
<evidence type="ECO:0000313" key="3">
    <source>
        <dbReference type="Proteomes" id="UP000180088"/>
    </source>
</evidence>
<sequence length="88" mass="9694">MVRLLVRARSDWPQARPRREDANVRIAMGAARKRSGEGDQAWGKSNVRMMSSVYQLGRGPPCGVCAGQAWDGMFIAAPWKPLAGVRPE</sequence>
<dbReference type="Proteomes" id="UP000180088">
    <property type="component" value="Unassembled WGS sequence"/>
</dbReference>
<reference evidence="3 4" key="1">
    <citation type="submission" date="2016-09" db="EMBL/GenBank/DDBJ databases">
        <title>Chromobacterium muskegensis sp. nov., an insecticidal bacterium isolated from Sphagnum bogs.</title>
        <authorList>
            <person name="Sparks M.E."/>
            <person name="Blackburn M.B."/>
            <person name="Gundersen-Rindal D.E."/>
            <person name="Mitchell A."/>
            <person name="Farrar R."/>
            <person name="Kuhar D."/>
        </authorList>
    </citation>
    <scope>NUCLEOTIDE SEQUENCE [LARGE SCALE GENOMIC DNA]</scope>
    <source>
        <strain evidence="2 4">14B-1</strain>
        <strain evidence="1 3">37-2</strain>
    </source>
</reference>
<keyword evidence="4" id="KW-1185">Reference proteome</keyword>
<protein>
    <submittedName>
        <fullName evidence="1">Uncharacterized protein</fullName>
    </submittedName>
</protein>
<comment type="caution">
    <text evidence="1">The sequence shown here is derived from an EMBL/GenBank/DDBJ whole genome shotgun (WGS) entry which is preliminary data.</text>
</comment>
<dbReference type="EMBL" id="MKCS01000001">
    <property type="protein sequence ID" value="OHX14107.1"/>
    <property type="molecule type" value="Genomic_DNA"/>
</dbReference>
<proteinExistence type="predicted"/>
<evidence type="ECO:0000313" key="4">
    <source>
        <dbReference type="Proteomes" id="UP000180280"/>
    </source>
</evidence>
<dbReference type="EMBL" id="MKCT01000017">
    <property type="protein sequence ID" value="OHX20316.1"/>
    <property type="molecule type" value="Genomic_DNA"/>
</dbReference>
<gene>
    <name evidence="2" type="ORF">BI344_07460</name>
    <name evidence="1" type="ORF">BI347_11760</name>
</gene>
<organism evidence="1 3">
    <name type="scientific">Chromobacterium sphagni</name>
    <dbReference type="NCBI Taxonomy" id="1903179"/>
    <lineage>
        <taxon>Bacteria</taxon>
        <taxon>Pseudomonadati</taxon>
        <taxon>Pseudomonadota</taxon>
        <taxon>Betaproteobacteria</taxon>
        <taxon>Neisseriales</taxon>
        <taxon>Chromobacteriaceae</taxon>
        <taxon>Chromobacterium</taxon>
    </lineage>
</organism>
<accession>A0A1S1X3Q1</accession>